<protein>
    <submittedName>
        <fullName evidence="4">DUF6049 family protein</fullName>
    </submittedName>
</protein>
<feature type="transmembrane region" description="Helical" evidence="2">
    <location>
        <begin position="672"/>
        <end position="694"/>
    </location>
</feature>
<dbReference type="InterPro" id="IPR006311">
    <property type="entry name" value="TAT_signal"/>
</dbReference>
<evidence type="ECO:0000256" key="1">
    <source>
        <dbReference type="SAM" id="MobiDB-lite"/>
    </source>
</evidence>
<dbReference type="PROSITE" id="PS51318">
    <property type="entry name" value="TAT"/>
    <property type="match status" value="1"/>
</dbReference>
<feature type="signal peptide" evidence="3">
    <location>
        <begin position="1"/>
        <end position="28"/>
    </location>
</feature>
<gene>
    <name evidence="4" type="ORF">ACFQ0P_05945</name>
</gene>
<feature type="chain" id="PRO_5047108332" evidence="3">
    <location>
        <begin position="29"/>
        <end position="729"/>
    </location>
</feature>
<dbReference type="Pfam" id="PF19516">
    <property type="entry name" value="DUF6049"/>
    <property type="match status" value="1"/>
</dbReference>
<organism evidence="4 5">
    <name type="scientific">Microbacterium insulae</name>
    <dbReference type="NCBI Taxonomy" id="483014"/>
    <lineage>
        <taxon>Bacteria</taxon>
        <taxon>Bacillati</taxon>
        <taxon>Actinomycetota</taxon>
        <taxon>Actinomycetes</taxon>
        <taxon>Micrococcales</taxon>
        <taxon>Microbacteriaceae</taxon>
        <taxon>Microbacterium</taxon>
    </lineage>
</organism>
<feature type="compositionally biased region" description="Low complexity" evidence="1">
    <location>
        <begin position="704"/>
        <end position="723"/>
    </location>
</feature>
<name>A0ABW3AI64_9MICO</name>
<accession>A0ABW3AI64</accession>
<dbReference type="InterPro" id="IPR046112">
    <property type="entry name" value="DUF6049"/>
</dbReference>
<keyword evidence="3" id="KW-0732">Signal</keyword>
<keyword evidence="2" id="KW-1133">Transmembrane helix</keyword>
<reference evidence="5" key="1">
    <citation type="journal article" date="2019" name="Int. J. Syst. Evol. Microbiol.">
        <title>The Global Catalogue of Microorganisms (GCM) 10K type strain sequencing project: providing services to taxonomists for standard genome sequencing and annotation.</title>
        <authorList>
            <consortium name="The Broad Institute Genomics Platform"/>
            <consortium name="The Broad Institute Genome Sequencing Center for Infectious Disease"/>
            <person name="Wu L."/>
            <person name="Ma J."/>
        </authorList>
    </citation>
    <scope>NUCLEOTIDE SEQUENCE [LARGE SCALE GENOMIC DNA]</scope>
    <source>
        <strain evidence="5">CCUG 54523</strain>
    </source>
</reference>
<sequence>MTVIPPRTSRRRASRAAAVVLAILTALAAPGLPALAAAPTPTPTPTPPIPAGTTAFTLSPISGGVLTPGEGLAVSLTIQNETASATTPAQATVALGRTPLPDRSALSAWLDGETAGVQTDPVATATLDAVPAGSLGVTAARVEADDPALRGLEPGVYPLIASYPSETGTVSDTSAVVIPRTGSGEIGLGVVVPITAPRSREGLLTADELVALTAPDGDLTAQLDGVEGTPAILAVDPAVPASIRVLGTTAPPTATEWLDRLVSLPNSRFALQFADADVAAQLESGLPRPIGPTSLTAYMDPVNFVGVAESTPAPTPTPEPDPAEPVLPTLAELLDIGPNARGGVYWPAGSSAGPAVLEQLGEISVDDQDSLTVIPSASTTGGAAGETLRAHGVMGDASALVYDSEISAALEDASVLGDTSLRGAALAEATAHLAFASAETGGAPLLVTLGRAPDRSRVDIGATIGAAFDAPGVTPFTIGGLANSATTPIEVADAAGQPERAAAASTLLGEEGELARFATVLEDPALISGPERAEILQLLGNGWLAAETEWQEAVAAHREQTQVTLDAVGLVPSEPISLFGSNVGLRFWVRNDLPYPANLVLSATPDDLRLDVQRVTPVVAQPSSNTRVEVPVQARVGNGDVRLELQLRSPAGIPIGNPESVEVSVRAEWESVGLTALGIIVGGLLLLGVVRTVLRIRARRRGVDASTADAPQTDAAAAETTGAEGEDAR</sequence>
<keyword evidence="2" id="KW-0812">Transmembrane</keyword>
<proteinExistence type="predicted"/>
<evidence type="ECO:0000313" key="5">
    <source>
        <dbReference type="Proteomes" id="UP001597055"/>
    </source>
</evidence>
<evidence type="ECO:0000313" key="4">
    <source>
        <dbReference type="EMBL" id="MFD0789934.1"/>
    </source>
</evidence>
<dbReference type="EMBL" id="JBHTII010000001">
    <property type="protein sequence ID" value="MFD0789934.1"/>
    <property type="molecule type" value="Genomic_DNA"/>
</dbReference>
<dbReference type="RefSeq" id="WP_204981187.1">
    <property type="nucleotide sequence ID" value="NZ_JBHTII010000001.1"/>
</dbReference>
<evidence type="ECO:0000256" key="2">
    <source>
        <dbReference type="SAM" id="Phobius"/>
    </source>
</evidence>
<dbReference type="Proteomes" id="UP001597055">
    <property type="component" value="Unassembled WGS sequence"/>
</dbReference>
<keyword evidence="2" id="KW-0472">Membrane</keyword>
<comment type="caution">
    <text evidence="4">The sequence shown here is derived from an EMBL/GenBank/DDBJ whole genome shotgun (WGS) entry which is preliminary data.</text>
</comment>
<evidence type="ECO:0000256" key="3">
    <source>
        <dbReference type="SAM" id="SignalP"/>
    </source>
</evidence>
<feature type="region of interest" description="Disordered" evidence="1">
    <location>
        <begin position="702"/>
        <end position="729"/>
    </location>
</feature>
<keyword evidence="5" id="KW-1185">Reference proteome</keyword>